<gene>
    <name evidence="4" type="ORF">FCL54_13280</name>
</gene>
<dbReference type="AlphaFoldDB" id="A0A5R9F7V3"/>
<sequence>MDFMKQRGMEMETNQDIQLNKIRQDFETSPFFQLLGFRLIKLTEEEVTLELPVEEKLLNTHGSLHGGVYATIIDNIISLKLRSEIGLPVVTVDLNIQYIAEVKSGKVVAKARTYGNGRKIKMGEGEVFDGEGNLLAKGTGTFKATKRR</sequence>
<dbReference type="SUPFAM" id="SSF54637">
    <property type="entry name" value="Thioesterase/thiol ester dehydrase-isomerase"/>
    <property type="match status" value="1"/>
</dbReference>
<name>A0A5R9F7V3_9BACL</name>
<dbReference type="Gene3D" id="3.10.129.10">
    <property type="entry name" value="Hotdog Thioesterase"/>
    <property type="match status" value="1"/>
</dbReference>
<dbReference type="InterPro" id="IPR039298">
    <property type="entry name" value="ACOT13"/>
</dbReference>
<keyword evidence="5" id="KW-1185">Reference proteome</keyword>
<comment type="similarity">
    <text evidence="1">Belongs to the thioesterase PaaI family.</text>
</comment>
<evidence type="ECO:0000313" key="5">
    <source>
        <dbReference type="Proteomes" id="UP000308230"/>
    </source>
</evidence>
<reference evidence="4 5" key="1">
    <citation type="submission" date="2019-04" db="EMBL/GenBank/DDBJ databases">
        <title>Bacillus caeni sp. nov., a bacterium isolated from mangrove sediment.</title>
        <authorList>
            <person name="Huang H."/>
            <person name="Mo K."/>
            <person name="Hu Y."/>
        </authorList>
    </citation>
    <scope>NUCLEOTIDE SEQUENCE [LARGE SCALE GENOMIC DNA]</scope>
    <source>
        <strain evidence="4 5">HB172195</strain>
    </source>
</reference>
<dbReference type="InterPro" id="IPR006683">
    <property type="entry name" value="Thioestr_dom"/>
</dbReference>
<protein>
    <submittedName>
        <fullName evidence="4">PaaI family thioesterase</fullName>
    </submittedName>
</protein>
<evidence type="ECO:0000256" key="2">
    <source>
        <dbReference type="ARBA" id="ARBA00022801"/>
    </source>
</evidence>
<dbReference type="PANTHER" id="PTHR21660:SF1">
    <property type="entry name" value="ACYL-COENZYME A THIOESTERASE 13"/>
    <property type="match status" value="1"/>
</dbReference>
<dbReference type="Proteomes" id="UP000308230">
    <property type="component" value="Unassembled WGS sequence"/>
</dbReference>
<organism evidence="4 5">
    <name type="scientific">Exobacillus caeni</name>
    <dbReference type="NCBI Taxonomy" id="2574798"/>
    <lineage>
        <taxon>Bacteria</taxon>
        <taxon>Bacillati</taxon>
        <taxon>Bacillota</taxon>
        <taxon>Bacilli</taxon>
        <taxon>Bacillales</taxon>
        <taxon>Guptibacillaceae</taxon>
        <taxon>Exobacillus</taxon>
    </lineage>
</organism>
<dbReference type="CDD" id="cd03443">
    <property type="entry name" value="PaaI_thioesterase"/>
    <property type="match status" value="1"/>
</dbReference>
<accession>A0A5R9F7V3</accession>
<proteinExistence type="inferred from homology"/>
<evidence type="ECO:0000259" key="3">
    <source>
        <dbReference type="Pfam" id="PF03061"/>
    </source>
</evidence>
<dbReference type="PANTHER" id="PTHR21660">
    <property type="entry name" value="THIOESTERASE SUPERFAMILY MEMBER-RELATED"/>
    <property type="match status" value="1"/>
</dbReference>
<dbReference type="GO" id="GO:0047617">
    <property type="term" value="F:fatty acyl-CoA hydrolase activity"/>
    <property type="evidence" value="ECO:0007669"/>
    <property type="project" value="InterPro"/>
</dbReference>
<dbReference type="Pfam" id="PF03061">
    <property type="entry name" value="4HBT"/>
    <property type="match status" value="1"/>
</dbReference>
<dbReference type="InterPro" id="IPR029069">
    <property type="entry name" value="HotDog_dom_sf"/>
</dbReference>
<comment type="caution">
    <text evidence="4">The sequence shown here is derived from an EMBL/GenBank/DDBJ whole genome shotgun (WGS) entry which is preliminary data.</text>
</comment>
<evidence type="ECO:0000313" key="4">
    <source>
        <dbReference type="EMBL" id="TLS36923.1"/>
    </source>
</evidence>
<dbReference type="EMBL" id="SWLG01000008">
    <property type="protein sequence ID" value="TLS36923.1"/>
    <property type="molecule type" value="Genomic_DNA"/>
</dbReference>
<evidence type="ECO:0000256" key="1">
    <source>
        <dbReference type="ARBA" id="ARBA00008324"/>
    </source>
</evidence>
<feature type="domain" description="Thioesterase" evidence="3">
    <location>
        <begin position="61"/>
        <end position="135"/>
    </location>
</feature>
<dbReference type="InterPro" id="IPR003736">
    <property type="entry name" value="PAAI_dom"/>
</dbReference>
<dbReference type="NCBIfam" id="TIGR00369">
    <property type="entry name" value="unchar_dom_1"/>
    <property type="match status" value="1"/>
</dbReference>
<keyword evidence="2" id="KW-0378">Hydrolase</keyword>